<gene>
    <name evidence="1" type="ORF">LSAT_V11C800453200</name>
</gene>
<protein>
    <recommendedName>
        <fullName evidence="3">Ribosome biogenesis protein NSA2 homolog</fullName>
    </recommendedName>
</protein>
<organism evidence="1 2">
    <name type="scientific">Lactuca sativa</name>
    <name type="common">Garden lettuce</name>
    <dbReference type="NCBI Taxonomy" id="4236"/>
    <lineage>
        <taxon>Eukaryota</taxon>
        <taxon>Viridiplantae</taxon>
        <taxon>Streptophyta</taxon>
        <taxon>Embryophyta</taxon>
        <taxon>Tracheophyta</taxon>
        <taxon>Spermatophyta</taxon>
        <taxon>Magnoliopsida</taxon>
        <taxon>eudicotyledons</taxon>
        <taxon>Gunneridae</taxon>
        <taxon>Pentapetalae</taxon>
        <taxon>asterids</taxon>
        <taxon>campanulids</taxon>
        <taxon>Asterales</taxon>
        <taxon>Asteraceae</taxon>
        <taxon>Cichorioideae</taxon>
        <taxon>Cichorieae</taxon>
        <taxon>Lactucinae</taxon>
        <taxon>Lactuca</taxon>
    </lineage>
</organism>
<dbReference type="GO" id="GO:0000470">
    <property type="term" value="P:maturation of LSU-rRNA"/>
    <property type="evidence" value="ECO:0000318"/>
    <property type="project" value="GO_Central"/>
</dbReference>
<sequence>MFAKKRYAEKTQMRKILAMHEESSSIRKVDDDVQDGVVPAYLLDRETTTCAKILSNIVKQKRKEKAGKWDVPLPKVRPVAEDEMFKVIRIGKRKTKQWKRMITKVTFVGQGFTRKPPKYERFIRPTGLKYHLLMDKKILILAGLCSHKGKRYPT</sequence>
<proteinExistence type="predicted"/>
<evidence type="ECO:0000313" key="2">
    <source>
        <dbReference type="Proteomes" id="UP000235145"/>
    </source>
</evidence>
<dbReference type="Proteomes" id="UP000235145">
    <property type="component" value="Unassembled WGS sequence"/>
</dbReference>
<dbReference type="InterPro" id="IPR039411">
    <property type="entry name" value="NSA2_fam"/>
</dbReference>
<keyword evidence="2" id="KW-1185">Reference proteome</keyword>
<accession>A0A9R1US97</accession>
<dbReference type="EMBL" id="NBSK02000008">
    <property type="protein sequence ID" value="KAJ0192008.1"/>
    <property type="molecule type" value="Genomic_DNA"/>
</dbReference>
<reference evidence="1 2" key="1">
    <citation type="journal article" date="2017" name="Nat. Commun.">
        <title>Genome assembly with in vitro proximity ligation data and whole-genome triplication in lettuce.</title>
        <authorList>
            <person name="Reyes-Chin-Wo S."/>
            <person name="Wang Z."/>
            <person name="Yang X."/>
            <person name="Kozik A."/>
            <person name="Arikit S."/>
            <person name="Song C."/>
            <person name="Xia L."/>
            <person name="Froenicke L."/>
            <person name="Lavelle D.O."/>
            <person name="Truco M.J."/>
            <person name="Xia R."/>
            <person name="Zhu S."/>
            <person name="Xu C."/>
            <person name="Xu H."/>
            <person name="Xu X."/>
            <person name="Cox K."/>
            <person name="Korf I."/>
            <person name="Meyers B.C."/>
            <person name="Michelmore R.W."/>
        </authorList>
    </citation>
    <scope>NUCLEOTIDE SEQUENCE [LARGE SCALE GENOMIC DNA]</scope>
    <source>
        <strain evidence="2">cv. Salinas</strain>
        <tissue evidence="1">Seedlings</tissue>
    </source>
</reference>
<dbReference type="GO" id="GO:0030687">
    <property type="term" value="C:preribosome, large subunit precursor"/>
    <property type="evidence" value="ECO:0000318"/>
    <property type="project" value="GO_Central"/>
</dbReference>
<name>A0A9R1US97_LACSA</name>
<dbReference type="AlphaFoldDB" id="A0A9R1US97"/>
<dbReference type="GO" id="GO:0000460">
    <property type="term" value="P:maturation of 5.8S rRNA"/>
    <property type="evidence" value="ECO:0000318"/>
    <property type="project" value="GO_Central"/>
</dbReference>
<evidence type="ECO:0008006" key="3">
    <source>
        <dbReference type="Google" id="ProtNLM"/>
    </source>
</evidence>
<comment type="caution">
    <text evidence="1">The sequence shown here is derived from an EMBL/GenBank/DDBJ whole genome shotgun (WGS) entry which is preliminary data.</text>
</comment>
<evidence type="ECO:0000313" key="1">
    <source>
        <dbReference type="EMBL" id="KAJ0192008.1"/>
    </source>
</evidence>
<dbReference type="PANTHER" id="PTHR12642">
    <property type="entry name" value="RIBOSOME BIOGENESIS PROTEIN NSA2 HOMOLOG"/>
    <property type="match status" value="1"/>
</dbReference>